<gene>
    <name evidence="2" type="ORF">DVA86_01145</name>
</gene>
<reference evidence="2 3" key="1">
    <citation type="submission" date="2018-07" db="EMBL/GenBank/DDBJ databases">
        <title>Draft genome of the type strain Streptomyces armeniacus ATCC 15676.</title>
        <authorList>
            <person name="Labana P."/>
            <person name="Gosse J.T."/>
            <person name="Boddy C.N."/>
        </authorList>
    </citation>
    <scope>NUCLEOTIDE SEQUENCE [LARGE SCALE GENOMIC DNA]</scope>
    <source>
        <strain evidence="2 3">ATCC 15676</strain>
    </source>
</reference>
<dbReference type="KEGG" id="sarm:DVA86_01145"/>
<sequence length="111" mass="12241">MRSEDTEFTGGPLDGRVLPVLLGPTGRPPASYEVPVPDADGGPEVVHVYRLEPAAVTPRLRLPRGWRYVYEPDAEAADKGPKWPWRRRGSRPLRTGVTAPETDRNSSGTDH</sequence>
<protein>
    <submittedName>
        <fullName evidence="2">Uncharacterized protein</fullName>
    </submittedName>
</protein>
<dbReference type="RefSeq" id="WP_208874987.1">
    <property type="nucleotide sequence ID" value="NZ_CP031320.1"/>
</dbReference>
<dbReference type="AlphaFoldDB" id="A0A345XII9"/>
<evidence type="ECO:0000313" key="3">
    <source>
        <dbReference type="Proteomes" id="UP000254425"/>
    </source>
</evidence>
<accession>A0A345XII9</accession>
<organism evidence="2 3">
    <name type="scientific">Streptomyces armeniacus</name>
    <dbReference type="NCBI Taxonomy" id="83291"/>
    <lineage>
        <taxon>Bacteria</taxon>
        <taxon>Bacillati</taxon>
        <taxon>Actinomycetota</taxon>
        <taxon>Actinomycetes</taxon>
        <taxon>Kitasatosporales</taxon>
        <taxon>Streptomycetaceae</taxon>
        <taxon>Streptomyces</taxon>
    </lineage>
</organism>
<dbReference type="Proteomes" id="UP000254425">
    <property type="component" value="Chromosome"/>
</dbReference>
<feature type="compositionally biased region" description="Basic and acidic residues" evidence="1">
    <location>
        <begin position="101"/>
        <end position="111"/>
    </location>
</feature>
<name>A0A345XII9_9ACTN</name>
<evidence type="ECO:0000256" key="1">
    <source>
        <dbReference type="SAM" id="MobiDB-lite"/>
    </source>
</evidence>
<keyword evidence="3" id="KW-1185">Reference proteome</keyword>
<feature type="region of interest" description="Disordered" evidence="1">
    <location>
        <begin position="1"/>
        <end position="38"/>
    </location>
</feature>
<feature type="region of interest" description="Disordered" evidence="1">
    <location>
        <begin position="73"/>
        <end position="111"/>
    </location>
</feature>
<proteinExistence type="predicted"/>
<evidence type="ECO:0000313" key="2">
    <source>
        <dbReference type="EMBL" id="AXK31455.1"/>
    </source>
</evidence>
<dbReference type="EMBL" id="CP031320">
    <property type="protein sequence ID" value="AXK31455.1"/>
    <property type="molecule type" value="Genomic_DNA"/>
</dbReference>